<keyword evidence="8" id="KW-0346">Stress response</keyword>
<reference evidence="14 15" key="1">
    <citation type="submission" date="2007-08" db="EMBL/GenBank/DDBJ databases">
        <title>Complete sequence of Thermotoga lettingae TMO.</title>
        <authorList>
            <consortium name="US DOE Joint Genome Institute"/>
            <person name="Copeland A."/>
            <person name="Lucas S."/>
            <person name="Lapidus A."/>
            <person name="Barry K."/>
            <person name="Glavina del Rio T."/>
            <person name="Dalin E."/>
            <person name="Tice H."/>
            <person name="Pitluck S."/>
            <person name="Foster B."/>
            <person name="Bruce D."/>
            <person name="Schmutz J."/>
            <person name="Larimer F."/>
            <person name="Land M."/>
            <person name="Hauser L."/>
            <person name="Kyrpides N."/>
            <person name="Mikhailova N."/>
            <person name="Nelson K."/>
            <person name="Gogarten J.P."/>
            <person name="Noll K."/>
            <person name="Richardson P."/>
        </authorList>
    </citation>
    <scope>NUCLEOTIDE SEQUENCE [LARGE SCALE GENOMIC DNA]</scope>
    <source>
        <strain evidence="15">ATCC BAA-301 / DSM 14385 / NBRC 107922 / TMO</strain>
    </source>
</reference>
<keyword evidence="2 12" id="KW-0547">Nucleotide-binding</keyword>
<dbReference type="PRINTS" id="PR01874">
    <property type="entry name" value="DNAREPAIRADA"/>
</dbReference>
<proteinExistence type="inferred from homology"/>
<evidence type="ECO:0000256" key="2">
    <source>
        <dbReference type="ARBA" id="ARBA00022741"/>
    </source>
</evidence>
<keyword evidence="14" id="KW-0489">Methyltransferase</keyword>
<dbReference type="GO" id="GO:0006508">
    <property type="term" value="P:proteolysis"/>
    <property type="evidence" value="ECO:0007669"/>
    <property type="project" value="InterPro"/>
</dbReference>
<dbReference type="AlphaFoldDB" id="A8F5C2"/>
<dbReference type="Pfam" id="PF18073">
    <property type="entry name" value="Zn_ribbon_LapB"/>
    <property type="match status" value="1"/>
</dbReference>
<keyword evidence="1 12" id="KW-0479">Metal-binding</keyword>
<keyword evidence="7 12" id="KW-0067">ATP-binding</keyword>
<evidence type="ECO:0000256" key="12">
    <source>
        <dbReference type="RuleBase" id="RU003555"/>
    </source>
</evidence>
<dbReference type="SUPFAM" id="SSF54211">
    <property type="entry name" value="Ribosomal protein S5 domain 2-like"/>
    <property type="match status" value="1"/>
</dbReference>
<comment type="similarity">
    <text evidence="12">Belongs to the RecA family. RadA subfamily.</text>
</comment>
<dbReference type="GO" id="GO:0140664">
    <property type="term" value="F:ATP-dependent DNA damage sensor activity"/>
    <property type="evidence" value="ECO:0007669"/>
    <property type="project" value="InterPro"/>
</dbReference>
<dbReference type="Gene3D" id="3.30.230.10">
    <property type="match status" value="1"/>
</dbReference>
<dbReference type="SUPFAM" id="SSF52540">
    <property type="entry name" value="P-loop containing nucleoside triphosphate hydrolases"/>
    <property type="match status" value="1"/>
</dbReference>
<gene>
    <name evidence="14" type="ordered locus">Tlet_0790</name>
</gene>
<dbReference type="InterPro" id="IPR008269">
    <property type="entry name" value="Lon_proteolytic"/>
</dbReference>
<evidence type="ECO:0000256" key="8">
    <source>
        <dbReference type="ARBA" id="ARBA00023016"/>
    </source>
</evidence>
<keyword evidence="4 12" id="KW-0863">Zinc-finger</keyword>
<comment type="function">
    <text evidence="12">DNA-dependent ATPase involved in processing of recombination intermediates, plays a role in repairing DNA breaks. Stimulates the branch migration of RecA-mediated strand transfer reactions, allowing the 3' invading strand to extend heteroduplex DNA faster. Binds ssDNA in the presence of ADP but not other nucleotides, has ATPase activity that is stimulated by ssDNA and various branched DNA structures, but inhibited by SSB. Does not have RecA's homology-searching function.</text>
</comment>
<dbReference type="PANTHER" id="PTHR32472">
    <property type="entry name" value="DNA REPAIR PROTEIN RADA"/>
    <property type="match status" value="1"/>
</dbReference>
<evidence type="ECO:0000256" key="9">
    <source>
        <dbReference type="ARBA" id="ARBA00023125"/>
    </source>
</evidence>
<accession>A8F5C2</accession>
<keyword evidence="15" id="KW-1185">Reference proteome</keyword>
<dbReference type="GO" id="GO:0005829">
    <property type="term" value="C:cytosol"/>
    <property type="evidence" value="ECO:0007669"/>
    <property type="project" value="TreeGrafter"/>
</dbReference>
<dbReference type="InterPro" id="IPR003593">
    <property type="entry name" value="AAA+_ATPase"/>
</dbReference>
<protein>
    <recommendedName>
        <fullName evidence="11 12">DNA repair protein RadA</fullName>
    </recommendedName>
</protein>
<evidence type="ECO:0000256" key="7">
    <source>
        <dbReference type="ARBA" id="ARBA00022840"/>
    </source>
</evidence>
<evidence type="ECO:0000259" key="13">
    <source>
        <dbReference type="PROSITE" id="PS50162"/>
    </source>
</evidence>
<dbReference type="GO" id="GO:0000725">
    <property type="term" value="P:recombinational repair"/>
    <property type="evidence" value="ECO:0007669"/>
    <property type="project" value="TreeGrafter"/>
</dbReference>
<dbReference type="InterPro" id="IPR027417">
    <property type="entry name" value="P-loop_NTPase"/>
</dbReference>
<keyword evidence="10 12" id="KW-0234">DNA repair</keyword>
<dbReference type="Pfam" id="PF05362">
    <property type="entry name" value="Lon_C"/>
    <property type="match status" value="1"/>
</dbReference>
<dbReference type="STRING" id="416591.Tlet_0790"/>
<keyword evidence="6 12" id="KW-0862">Zinc</keyword>
<dbReference type="SMART" id="SM00382">
    <property type="entry name" value="AAA"/>
    <property type="match status" value="1"/>
</dbReference>
<evidence type="ECO:0000313" key="15">
    <source>
        <dbReference type="Proteomes" id="UP000002016"/>
    </source>
</evidence>
<dbReference type="NCBIfam" id="TIGR00416">
    <property type="entry name" value="sms"/>
    <property type="match status" value="1"/>
</dbReference>
<dbReference type="InterPro" id="IPR041166">
    <property type="entry name" value="Rubredoxin_2"/>
</dbReference>
<dbReference type="PROSITE" id="PS50162">
    <property type="entry name" value="RECA_2"/>
    <property type="match status" value="1"/>
</dbReference>
<dbReference type="GO" id="GO:0005524">
    <property type="term" value="F:ATP binding"/>
    <property type="evidence" value="ECO:0007669"/>
    <property type="project" value="UniProtKB-UniRule"/>
</dbReference>
<keyword evidence="3 12" id="KW-0227">DNA damage</keyword>
<evidence type="ECO:0000256" key="11">
    <source>
        <dbReference type="NCBIfam" id="TIGR00416"/>
    </source>
</evidence>
<dbReference type="Gene3D" id="3.40.50.300">
    <property type="entry name" value="P-loop containing nucleotide triphosphate hydrolases"/>
    <property type="match status" value="1"/>
</dbReference>
<evidence type="ECO:0000256" key="1">
    <source>
        <dbReference type="ARBA" id="ARBA00022723"/>
    </source>
</evidence>
<dbReference type="PANTHER" id="PTHR32472:SF10">
    <property type="entry name" value="DNA REPAIR PROTEIN RADA-LIKE PROTEIN"/>
    <property type="match status" value="1"/>
</dbReference>
<evidence type="ECO:0000256" key="6">
    <source>
        <dbReference type="ARBA" id="ARBA00022833"/>
    </source>
</evidence>
<sequence length="441" mass="48447">MKEKERFICKSCGYESIKWFGKCPQCGEWNTAVEATSKPLERIVDLVNLKDVLKSVNSTRLTTGFTELDASLCSGIVPGQVLLLGGEPGVGKSTLALEICAWFSKNGYKSLYVSAEESVDQLAIRARRLACENLDGITVCSDNDIDSVLQIINEDYSLIVVDSLQTMYSEEVGTYPGSVVQVRVCAEKIISKCKELSIPSILIAHITKSGEISGPKLVEHLVDTVIYFEGEKTTELRILRVIKNRFGPSGEIAVFEMRDDGLKQLCDPVFFDLTDQLPGNCLSCVIEGSRAFVVQIQALVSRSRSNMPRRVSNGFDMTRLLLLIATIGKHMRLPVESHDVYVNVLGGLRITDTAVDAAVVGAILSSMMEKPIEKTSVIGEVSLDGRIKPVYRMRSRIDSLKRAGIQSVIVPKSVDLSDKNLVKIDSLQDMGDVLGVKLFDS</sequence>
<dbReference type="GO" id="GO:0004176">
    <property type="term" value="F:ATP-dependent peptidase activity"/>
    <property type="evidence" value="ECO:0007669"/>
    <property type="project" value="InterPro"/>
</dbReference>
<keyword evidence="14" id="KW-0808">Transferase</keyword>
<feature type="domain" description="RecA family profile 1" evidence="13">
    <location>
        <begin position="57"/>
        <end position="206"/>
    </location>
</feature>
<dbReference type="InterPro" id="IPR014721">
    <property type="entry name" value="Ribsml_uS5_D2-typ_fold_subgr"/>
</dbReference>
<evidence type="ECO:0000256" key="10">
    <source>
        <dbReference type="ARBA" id="ARBA00023204"/>
    </source>
</evidence>
<dbReference type="OrthoDB" id="9803906at2"/>
<dbReference type="Proteomes" id="UP000002016">
    <property type="component" value="Chromosome"/>
</dbReference>
<keyword evidence="5" id="KW-0378">Hydrolase</keyword>
<dbReference type="KEGG" id="tle:Tlet_0790"/>
<keyword evidence="9 12" id="KW-0238">DNA-binding</keyword>
<dbReference type="InterPro" id="IPR020568">
    <property type="entry name" value="Ribosomal_Su5_D2-typ_SF"/>
</dbReference>
<dbReference type="HOGENOM" id="CLU_018264_0_1_0"/>
<evidence type="ECO:0000256" key="4">
    <source>
        <dbReference type="ARBA" id="ARBA00022771"/>
    </source>
</evidence>
<dbReference type="GO" id="GO:0032259">
    <property type="term" value="P:methylation"/>
    <property type="evidence" value="ECO:0007669"/>
    <property type="project" value="UniProtKB-KW"/>
</dbReference>
<organism evidence="14 15">
    <name type="scientific">Pseudothermotoga lettingae (strain ATCC BAA-301 / DSM 14385 / NBRC 107922 / TMO)</name>
    <name type="common">Thermotoga lettingae</name>
    <dbReference type="NCBI Taxonomy" id="416591"/>
    <lineage>
        <taxon>Bacteria</taxon>
        <taxon>Thermotogati</taxon>
        <taxon>Thermotogota</taxon>
        <taxon>Thermotogae</taxon>
        <taxon>Thermotogales</taxon>
        <taxon>Thermotogaceae</taxon>
        <taxon>Pseudothermotoga</taxon>
    </lineage>
</organism>
<dbReference type="InterPro" id="IPR020588">
    <property type="entry name" value="RecA_ATP-bd"/>
</dbReference>
<dbReference type="eggNOG" id="COG1066">
    <property type="taxonomic scope" value="Bacteria"/>
</dbReference>
<name>A8F5C2_PSELT</name>
<dbReference type="GO" id="GO:0004252">
    <property type="term" value="F:serine-type endopeptidase activity"/>
    <property type="evidence" value="ECO:0007669"/>
    <property type="project" value="InterPro"/>
</dbReference>
<dbReference type="InterPro" id="IPR004504">
    <property type="entry name" value="DNA_repair_RadA"/>
</dbReference>
<evidence type="ECO:0000256" key="5">
    <source>
        <dbReference type="ARBA" id="ARBA00022801"/>
    </source>
</evidence>
<evidence type="ECO:0000313" key="14">
    <source>
        <dbReference type="EMBL" id="ABV33356.1"/>
    </source>
</evidence>
<dbReference type="RefSeq" id="WP_012002837.1">
    <property type="nucleotide sequence ID" value="NC_009828.1"/>
</dbReference>
<dbReference type="EMBL" id="CP000812">
    <property type="protein sequence ID" value="ABV33356.1"/>
    <property type="molecule type" value="Genomic_DNA"/>
</dbReference>
<dbReference type="GO" id="GO:0003684">
    <property type="term" value="F:damaged DNA binding"/>
    <property type="evidence" value="ECO:0007669"/>
    <property type="project" value="InterPro"/>
</dbReference>
<evidence type="ECO:0000256" key="3">
    <source>
        <dbReference type="ARBA" id="ARBA00022763"/>
    </source>
</evidence>
<dbReference type="GO" id="GO:0008168">
    <property type="term" value="F:methyltransferase activity"/>
    <property type="evidence" value="ECO:0007669"/>
    <property type="project" value="UniProtKB-KW"/>
</dbReference>
<reference evidence="14 15" key="2">
    <citation type="journal article" date="2009" name="Proc. Natl. Acad. Sci. U.S.A.">
        <title>On the chimeric nature, thermophilic origin, and phylogenetic placement of the Thermotogales.</title>
        <authorList>
            <person name="Zhaxybayeva O."/>
            <person name="Swithers K.S."/>
            <person name="Lapierre P."/>
            <person name="Fournier G.P."/>
            <person name="Bickhart D.M."/>
            <person name="DeBoy R.T."/>
            <person name="Nelson K.E."/>
            <person name="Nesbo C.L."/>
            <person name="Doolittle W.F."/>
            <person name="Gogarten J.P."/>
            <person name="Noll K.M."/>
        </authorList>
    </citation>
    <scope>NUCLEOTIDE SEQUENCE [LARGE SCALE GENOMIC DNA]</scope>
    <source>
        <strain evidence="15">ATCC BAA-301 / DSM 14385 / NBRC 107922 / TMO</strain>
    </source>
</reference>
<dbReference type="Pfam" id="PF13481">
    <property type="entry name" value="AAA_25"/>
    <property type="match status" value="1"/>
</dbReference>
<dbReference type="GO" id="GO:0008270">
    <property type="term" value="F:zinc ion binding"/>
    <property type="evidence" value="ECO:0007669"/>
    <property type="project" value="UniProtKB-KW"/>
</dbReference>